<reference evidence="1" key="2">
    <citation type="journal article" date="2021" name="PeerJ">
        <title>Extensive microbial diversity within the chicken gut microbiome revealed by metagenomics and culture.</title>
        <authorList>
            <person name="Gilroy R."/>
            <person name="Ravi A."/>
            <person name="Getino M."/>
            <person name="Pursley I."/>
            <person name="Horton D.L."/>
            <person name="Alikhan N.F."/>
            <person name="Baker D."/>
            <person name="Gharbi K."/>
            <person name="Hall N."/>
            <person name="Watson M."/>
            <person name="Adriaenssens E.M."/>
            <person name="Foster-Nyarko E."/>
            <person name="Jarju S."/>
            <person name="Secka A."/>
            <person name="Antonio M."/>
            <person name="Oren A."/>
            <person name="Chaudhuri R.R."/>
            <person name="La Ragione R."/>
            <person name="Hildebrand F."/>
            <person name="Pallen M.J."/>
        </authorList>
    </citation>
    <scope>NUCLEOTIDE SEQUENCE</scope>
    <source>
        <strain evidence="1">ChiBcec2-4451</strain>
    </source>
</reference>
<evidence type="ECO:0008006" key="3">
    <source>
        <dbReference type="Google" id="ProtNLM"/>
    </source>
</evidence>
<name>A0A9D1NSH1_9FIRM</name>
<comment type="caution">
    <text evidence="1">The sequence shown here is derived from an EMBL/GenBank/DDBJ whole genome shotgun (WGS) entry which is preliminary data.</text>
</comment>
<organism evidence="1 2">
    <name type="scientific">Candidatus Pullilachnospira stercoravium</name>
    <dbReference type="NCBI Taxonomy" id="2840913"/>
    <lineage>
        <taxon>Bacteria</taxon>
        <taxon>Bacillati</taxon>
        <taxon>Bacillota</taxon>
        <taxon>Clostridia</taxon>
        <taxon>Lachnospirales</taxon>
        <taxon>Lachnospiraceae</taxon>
        <taxon>Lachnospiraceae incertae sedis</taxon>
        <taxon>Candidatus Pullilachnospira</taxon>
    </lineage>
</organism>
<dbReference type="AlphaFoldDB" id="A0A9D1NSH1"/>
<evidence type="ECO:0000313" key="2">
    <source>
        <dbReference type="Proteomes" id="UP000886723"/>
    </source>
</evidence>
<reference evidence="1" key="1">
    <citation type="submission" date="2020-10" db="EMBL/GenBank/DDBJ databases">
        <authorList>
            <person name="Gilroy R."/>
        </authorList>
    </citation>
    <scope>NUCLEOTIDE SEQUENCE</scope>
    <source>
        <strain evidence="1">ChiBcec2-4451</strain>
    </source>
</reference>
<protein>
    <recommendedName>
        <fullName evidence="3">HTH cro/C1-type domain-containing protein</fullName>
    </recommendedName>
</protein>
<accession>A0A9D1NSH1</accession>
<proteinExistence type="predicted"/>
<gene>
    <name evidence="1" type="ORF">IAA63_02445</name>
</gene>
<dbReference type="EMBL" id="DVON01000043">
    <property type="protein sequence ID" value="HIV11985.1"/>
    <property type="molecule type" value="Genomic_DNA"/>
</dbReference>
<evidence type="ECO:0000313" key="1">
    <source>
        <dbReference type="EMBL" id="HIV11985.1"/>
    </source>
</evidence>
<sequence>MSEFSDLLSLLIKSRDVNVSALTGYCELDRSTMYKLINGKRAPSSREQVQKIAEFINLNPLETKELMTAYLITKTGSEVYYRRQNVVKFILDFQEIQRISSFHSIDVSQFRLSLAADDQNTYPLTSQLQTSSVIHKILRQATARPDGIIRVIAQPEHLESLNIAAALPHSATSLRFHHILCITNSRSLIRSQNDYNLQCLKRIIPFYGNNYDYQPYYYYDDVNSHFNNMNFMPCVFLTETAAVVCTSDLKSGILFTRRDLVDLLQKRFEDLKKIATPLTISFSSVLDAHLKNLPMFLTETSHIYGLSAEPCLLPLLTGDMLERYVVKDLPNRQSLILMLKKYLDSVSSSNLHNYFSKEGVLSFMETGKFHECPKDLYTPLSMPDRIYLLKKYREQLLSGKKFRLFGEVLDKFPSNLHLYTSMGYGYMVFSDCSGHLLYLVLKEQNLLTAFYDFSHSLKECSMICSQEETADFLQNIILQYSRRMTSATKITRQAGTSF</sequence>
<dbReference type="Proteomes" id="UP000886723">
    <property type="component" value="Unassembled WGS sequence"/>
</dbReference>